<proteinExistence type="predicted"/>
<keyword evidence="4 5" id="KW-0472">Membrane</keyword>
<protein>
    <recommendedName>
        <fullName evidence="6">ABC transmembrane type-1 domain-containing protein</fullName>
    </recommendedName>
</protein>
<evidence type="ECO:0000313" key="7">
    <source>
        <dbReference type="EMBL" id="MBN2908882.1"/>
    </source>
</evidence>
<comment type="subcellular location">
    <subcellularLocation>
        <location evidence="1">Cell membrane</location>
        <topology evidence="1">Multi-pass membrane protein</topology>
    </subcellularLocation>
</comment>
<evidence type="ECO:0000256" key="3">
    <source>
        <dbReference type="ARBA" id="ARBA00022989"/>
    </source>
</evidence>
<evidence type="ECO:0000259" key="6">
    <source>
        <dbReference type="PROSITE" id="PS50929"/>
    </source>
</evidence>
<accession>A0ABS2WH62</accession>
<gene>
    <name evidence="7" type="ORF">JQC72_05000</name>
</gene>
<name>A0ABS2WH62_9BACL</name>
<evidence type="ECO:0000313" key="8">
    <source>
        <dbReference type="Proteomes" id="UP001177120"/>
    </source>
</evidence>
<dbReference type="PROSITE" id="PS50929">
    <property type="entry name" value="ABC_TM1F"/>
    <property type="match status" value="1"/>
</dbReference>
<evidence type="ECO:0000256" key="2">
    <source>
        <dbReference type="ARBA" id="ARBA00022692"/>
    </source>
</evidence>
<dbReference type="Proteomes" id="UP001177120">
    <property type="component" value="Unassembled WGS sequence"/>
</dbReference>
<feature type="transmembrane region" description="Helical" evidence="5">
    <location>
        <begin position="70"/>
        <end position="93"/>
    </location>
</feature>
<evidence type="ECO:0000256" key="1">
    <source>
        <dbReference type="ARBA" id="ARBA00004651"/>
    </source>
</evidence>
<sequence>MSRPVIQGITPKNRQIQLSLWRVIVRLFQFQRPFPWRFTLSILLRFCTVGTNIGLMATSGYLIAKAALHPATILLLWMPIVGVRFFGLSRAVFRYAERYFSHDLTFRILRQIRVWLYRRIEPLVPMMFSCYWWR</sequence>
<dbReference type="RefSeq" id="WP_205493404.1">
    <property type="nucleotide sequence ID" value="NZ_JAFHAP010000005.1"/>
</dbReference>
<keyword evidence="8" id="KW-1185">Reference proteome</keyword>
<dbReference type="InterPro" id="IPR036640">
    <property type="entry name" value="ABC1_TM_sf"/>
</dbReference>
<keyword evidence="2 5" id="KW-0812">Transmembrane</keyword>
<reference evidence="7" key="1">
    <citation type="journal article" date="2024" name="Int. J. Syst. Evol. Microbiol.">
        <title>Polycladomyces zharkentensis sp. nov., a novel thermophilic cellulose- and starch-degrading member of the Bacillota from a geothermal aquifer in Kazakhstan.</title>
        <authorList>
            <person name="Mashzhan A."/>
            <person name="Kistaubayeva A."/>
            <person name="Javier-Lopez R."/>
            <person name="Bissenova U."/>
            <person name="Bissenbay A."/>
            <person name="Birkeland N.K."/>
        </authorList>
    </citation>
    <scope>NUCLEOTIDE SEQUENCE</scope>
    <source>
        <strain evidence="7">ZKZ2T</strain>
    </source>
</reference>
<keyword evidence="3 5" id="KW-1133">Transmembrane helix</keyword>
<dbReference type="SUPFAM" id="SSF90123">
    <property type="entry name" value="ABC transporter transmembrane region"/>
    <property type="match status" value="1"/>
</dbReference>
<feature type="transmembrane region" description="Helical" evidence="5">
    <location>
        <begin position="42"/>
        <end position="64"/>
    </location>
</feature>
<organism evidence="7 8">
    <name type="scientific">Polycladomyces zharkentensis</name>
    <dbReference type="NCBI Taxonomy" id="2807616"/>
    <lineage>
        <taxon>Bacteria</taxon>
        <taxon>Bacillati</taxon>
        <taxon>Bacillota</taxon>
        <taxon>Bacilli</taxon>
        <taxon>Bacillales</taxon>
        <taxon>Thermoactinomycetaceae</taxon>
        <taxon>Polycladomyces</taxon>
    </lineage>
</organism>
<dbReference type="EMBL" id="JAFHAP010000005">
    <property type="protein sequence ID" value="MBN2908882.1"/>
    <property type="molecule type" value="Genomic_DNA"/>
</dbReference>
<evidence type="ECO:0000256" key="4">
    <source>
        <dbReference type="ARBA" id="ARBA00023136"/>
    </source>
</evidence>
<dbReference type="Gene3D" id="1.20.1560.10">
    <property type="entry name" value="ABC transporter type 1, transmembrane domain"/>
    <property type="match status" value="1"/>
</dbReference>
<feature type="domain" description="ABC transmembrane type-1" evidence="6">
    <location>
        <begin position="40"/>
        <end position="120"/>
    </location>
</feature>
<comment type="caution">
    <text evidence="7">The sequence shown here is derived from an EMBL/GenBank/DDBJ whole genome shotgun (WGS) entry which is preliminary data.</text>
</comment>
<evidence type="ECO:0000256" key="5">
    <source>
        <dbReference type="SAM" id="Phobius"/>
    </source>
</evidence>
<dbReference type="InterPro" id="IPR011527">
    <property type="entry name" value="ABC1_TM_dom"/>
</dbReference>